<accession>A0A7S2EKX3</accession>
<protein>
    <recommendedName>
        <fullName evidence="3">EF-hand domain-containing protein</fullName>
    </recommendedName>
</protein>
<dbReference type="CDD" id="cd07040">
    <property type="entry name" value="HP"/>
    <property type="match status" value="1"/>
</dbReference>
<gene>
    <name evidence="4" type="ORF">DBRI1063_LOCUS17500</name>
</gene>
<dbReference type="InterPro" id="IPR002048">
    <property type="entry name" value="EF_hand_dom"/>
</dbReference>
<dbReference type="EMBL" id="HBGN01027137">
    <property type="protein sequence ID" value="CAD9342794.1"/>
    <property type="molecule type" value="Transcribed_RNA"/>
</dbReference>
<evidence type="ECO:0000256" key="2">
    <source>
        <dbReference type="SAM" id="SignalP"/>
    </source>
</evidence>
<feature type="transmembrane region" description="Helical" evidence="1">
    <location>
        <begin position="592"/>
        <end position="616"/>
    </location>
</feature>
<evidence type="ECO:0000259" key="3">
    <source>
        <dbReference type="PROSITE" id="PS50222"/>
    </source>
</evidence>
<keyword evidence="1" id="KW-0812">Transmembrane</keyword>
<dbReference type="Gene3D" id="3.40.50.1240">
    <property type="entry name" value="Phosphoglycerate mutase-like"/>
    <property type="match status" value="1"/>
</dbReference>
<feature type="signal peptide" evidence="2">
    <location>
        <begin position="1"/>
        <end position="23"/>
    </location>
</feature>
<feature type="chain" id="PRO_5031263722" description="EF-hand domain-containing protein" evidence="2">
    <location>
        <begin position="24"/>
        <end position="635"/>
    </location>
</feature>
<dbReference type="GO" id="GO:0005509">
    <property type="term" value="F:calcium ion binding"/>
    <property type="evidence" value="ECO:0007669"/>
    <property type="project" value="InterPro"/>
</dbReference>
<evidence type="ECO:0000313" key="4">
    <source>
        <dbReference type="EMBL" id="CAD9342794.1"/>
    </source>
</evidence>
<keyword evidence="1" id="KW-0472">Membrane</keyword>
<sequence>MNSNYSKSAKILACLCLPGAALGAICSGDNASSNWYGAVAYPPYFTRNAPEKCPQKYGLARCELSAVMKDGSSTFARSDDNAGGEEVCTPNVDCFPTKHNCNDTLVCSDLVNLKDELANGGYNIVCRHEKTYWQQQTGEVKNCLLNANCMDPQIKDTQRQLQPMGWNDADAFATAFQEMGIPVDKTFSSPFTRCAQHADLFSDESNNKRLELLYLGSWREVLAVNNITAISVENAFKWQAYNLRNFAGKKPMAGTNNVMVTHGFNMMRGFGTAVDEGYCMVLKPDDTQPSLAESIGNLTVANQVFQFDSDSFPVDAIARMSPQSALHMQTCDDVRVDLSGSQDKTDVLALYDSNHDMKITRDEFISAHGEGGNSADAFDFIHSVFIQADTLGKPSDDDEASAPSIELGRFFRLNWGWLEYLTSGGNIFYPWRVVLENTMGSGGLTSSERVAAFRKANFVLTNLIVALTDQDKYPSKSEMEKKLVRCESNDNSESQEHLTSCFEEVFHTSTTSSKESTATSGDTAESIFGYPLAYPSKWEPENGIYDSRSLEVVRCLVVQGSLTHSEISHAMGCNSALLSISSKEEVDQTAKILAWVFGALFICSLVALAYTLFGYLPKKLKSSKPEKNEFEDNEA</sequence>
<proteinExistence type="predicted"/>
<dbReference type="PROSITE" id="PS50222">
    <property type="entry name" value="EF_HAND_2"/>
    <property type="match status" value="1"/>
</dbReference>
<dbReference type="InterPro" id="IPR029033">
    <property type="entry name" value="His_PPase_superfam"/>
</dbReference>
<keyword evidence="1" id="KW-1133">Transmembrane helix</keyword>
<evidence type="ECO:0000256" key="1">
    <source>
        <dbReference type="SAM" id="Phobius"/>
    </source>
</evidence>
<dbReference type="SUPFAM" id="SSF53254">
    <property type="entry name" value="Phosphoglycerate mutase-like"/>
    <property type="match status" value="1"/>
</dbReference>
<organism evidence="4">
    <name type="scientific">Ditylum brightwellii</name>
    <dbReference type="NCBI Taxonomy" id="49249"/>
    <lineage>
        <taxon>Eukaryota</taxon>
        <taxon>Sar</taxon>
        <taxon>Stramenopiles</taxon>
        <taxon>Ochrophyta</taxon>
        <taxon>Bacillariophyta</taxon>
        <taxon>Mediophyceae</taxon>
        <taxon>Lithodesmiophycidae</taxon>
        <taxon>Lithodesmiales</taxon>
        <taxon>Lithodesmiaceae</taxon>
        <taxon>Ditylum</taxon>
    </lineage>
</organism>
<reference evidence="4" key="1">
    <citation type="submission" date="2021-01" db="EMBL/GenBank/DDBJ databases">
        <authorList>
            <person name="Corre E."/>
            <person name="Pelletier E."/>
            <person name="Niang G."/>
            <person name="Scheremetjew M."/>
            <person name="Finn R."/>
            <person name="Kale V."/>
            <person name="Holt S."/>
            <person name="Cochrane G."/>
            <person name="Meng A."/>
            <person name="Brown T."/>
            <person name="Cohen L."/>
        </authorList>
    </citation>
    <scope>NUCLEOTIDE SEQUENCE</scope>
    <source>
        <strain evidence="4">Pop2</strain>
    </source>
</reference>
<feature type="domain" description="EF-hand" evidence="3">
    <location>
        <begin position="339"/>
        <end position="374"/>
    </location>
</feature>
<dbReference type="AlphaFoldDB" id="A0A7S2EKX3"/>
<name>A0A7S2EKX3_9STRA</name>
<keyword evidence="2" id="KW-0732">Signal</keyword>